<dbReference type="PIRSF" id="PIRSF004793">
    <property type="entry name" value="UCP004793"/>
    <property type="match status" value="1"/>
</dbReference>
<keyword evidence="7 10" id="KW-0067">ATP-binding</keyword>
<keyword evidence="6 10" id="KW-0547">Nucleotide-binding</keyword>
<comment type="caution">
    <text evidence="10">Lacks conserved residue(s) required for the propagation of feature annotation.</text>
</comment>
<dbReference type="EC" id="2.7.7.85" evidence="10"/>
<feature type="transmembrane region" description="Helical" evidence="10">
    <location>
        <begin position="68"/>
        <end position="87"/>
    </location>
</feature>
<sequence length="295" mass="32973">MQQLISEILFLGQRFNKKSIIDILLVACIIYVFLRFVRGTQANTLIRGTIIIMVVLGLLFVLTDLPAFSWLIGSLVPILLIVVPVVFSPEIRRAFERMGRVQSLHDLFFAPVPYAEEMNSVIKSVVVACSRLAERNHGALIVMQRSDDLQKYIQTGVEMDAIVSPETLLQIFYPNTPLHDGAVIISKGRITAAACVMPLSSRNVLDKSPERHMGLRHRAALGISETNDSVTVVVSEESGSISVAYEGKIKRGISADQLCILLTDLYSIPQPVSFQKRLKDFFVYIWEKIVKANKE</sequence>
<evidence type="ECO:0000313" key="13">
    <source>
        <dbReference type="Proteomes" id="UP000053370"/>
    </source>
</evidence>
<evidence type="ECO:0000256" key="7">
    <source>
        <dbReference type="ARBA" id="ARBA00022840"/>
    </source>
</evidence>
<dbReference type="STRING" id="1678840.ATC1_13697"/>
<evidence type="ECO:0000256" key="9">
    <source>
        <dbReference type="ARBA" id="ARBA00023136"/>
    </source>
</evidence>
<comment type="catalytic activity">
    <reaction evidence="1 10">
        <text>2 ATP = 3',3'-c-di-AMP + 2 diphosphate</text>
        <dbReference type="Rhea" id="RHEA:35655"/>
        <dbReference type="ChEBI" id="CHEBI:30616"/>
        <dbReference type="ChEBI" id="CHEBI:33019"/>
        <dbReference type="ChEBI" id="CHEBI:71500"/>
        <dbReference type="EC" id="2.7.7.85"/>
    </reaction>
</comment>
<dbReference type="Pfam" id="PF02457">
    <property type="entry name" value="DAC"/>
    <property type="match status" value="1"/>
</dbReference>
<evidence type="ECO:0000256" key="1">
    <source>
        <dbReference type="ARBA" id="ARBA00000877"/>
    </source>
</evidence>
<dbReference type="PANTHER" id="PTHR34185">
    <property type="entry name" value="DIADENYLATE CYCLASE"/>
    <property type="match status" value="1"/>
</dbReference>
<dbReference type="GO" id="GO:0006171">
    <property type="term" value="P:cAMP biosynthetic process"/>
    <property type="evidence" value="ECO:0007669"/>
    <property type="project" value="InterPro"/>
</dbReference>
<dbReference type="GO" id="GO:0005524">
    <property type="term" value="F:ATP binding"/>
    <property type="evidence" value="ECO:0007669"/>
    <property type="project" value="UniProtKB-UniRule"/>
</dbReference>
<keyword evidence="3 10" id="KW-0808">Transferase</keyword>
<dbReference type="InterPro" id="IPR003390">
    <property type="entry name" value="DNA_integrity_scan_DisA_N"/>
</dbReference>
<feature type="transmembrane region" description="Helical" evidence="10">
    <location>
        <begin position="44"/>
        <end position="62"/>
    </location>
</feature>
<keyword evidence="2 10" id="KW-1003">Cell membrane</keyword>
<evidence type="ECO:0000259" key="11">
    <source>
        <dbReference type="PROSITE" id="PS51794"/>
    </source>
</evidence>
<comment type="function">
    <text evidence="10">Catalyzes the condensation of 2 ATP molecules into cyclic di-AMP (c-di-AMP), a second messenger used to regulate differing processes in different bacteria.</text>
</comment>
<dbReference type="NCBIfam" id="TIGR00159">
    <property type="entry name" value="diadenylate cyclase CdaA"/>
    <property type="match status" value="1"/>
</dbReference>
<feature type="transmembrane region" description="Helical" evidence="10">
    <location>
        <begin position="20"/>
        <end position="37"/>
    </location>
</feature>
<protein>
    <recommendedName>
        <fullName evidence="10">Diadenylate cyclase</fullName>
        <shortName evidence="10">DAC</shortName>
        <ecNumber evidence="10">2.7.7.85</ecNumber>
    </recommendedName>
    <alternativeName>
        <fullName evidence="10">Cyclic-di-AMP synthase</fullName>
        <shortName evidence="10">c-di-AMP synthase</shortName>
    </alternativeName>
</protein>
<proteinExistence type="inferred from homology"/>
<comment type="subunit">
    <text evidence="10">Probably a homodimer.</text>
</comment>
<dbReference type="SUPFAM" id="SSF143597">
    <property type="entry name" value="YojJ-like"/>
    <property type="match status" value="1"/>
</dbReference>
<dbReference type="FunFam" id="3.40.1700.10:FF:000002">
    <property type="entry name" value="Diadenylate cyclase"/>
    <property type="match status" value="1"/>
</dbReference>
<evidence type="ECO:0000256" key="10">
    <source>
        <dbReference type="HAMAP-Rule" id="MF_01499"/>
    </source>
</evidence>
<accession>A0A0S7BSK1</accession>
<evidence type="ECO:0000256" key="3">
    <source>
        <dbReference type="ARBA" id="ARBA00022679"/>
    </source>
</evidence>
<dbReference type="OrthoDB" id="9807385at2"/>
<name>A0A0S7BSK1_9CHLR</name>
<dbReference type="EMBL" id="DF968181">
    <property type="protein sequence ID" value="GAP40718.1"/>
    <property type="molecule type" value="Genomic_DNA"/>
</dbReference>
<gene>
    <name evidence="10" type="primary">dacA</name>
    <name evidence="12" type="ORF">ATC1_13697</name>
</gene>
<dbReference type="GO" id="GO:0004016">
    <property type="term" value="F:adenylate cyclase activity"/>
    <property type="evidence" value="ECO:0007669"/>
    <property type="project" value="UniProtKB-UniRule"/>
</dbReference>
<evidence type="ECO:0000256" key="6">
    <source>
        <dbReference type="ARBA" id="ARBA00022741"/>
    </source>
</evidence>
<evidence type="ECO:0000313" key="12">
    <source>
        <dbReference type="EMBL" id="GAP40718.1"/>
    </source>
</evidence>
<dbReference type="InterPro" id="IPR036888">
    <property type="entry name" value="DNA_integrity_DisA_N_sf"/>
</dbReference>
<dbReference type="GO" id="GO:0106408">
    <property type="term" value="F:diadenylate cyclase activity"/>
    <property type="evidence" value="ECO:0007669"/>
    <property type="project" value="UniProtKB-EC"/>
</dbReference>
<comment type="similarity">
    <text evidence="10">Belongs to the adenylate cyclase family. DacA/CdaA subfamily.</text>
</comment>
<dbReference type="InterPro" id="IPR034701">
    <property type="entry name" value="CdaA"/>
</dbReference>
<dbReference type="RefSeq" id="WP_062280462.1">
    <property type="nucleotide sequence ID" value="NZ_DF968181.1"/>
</dbReference>
<organism evidence="12">
    <name type="scientific">Flexilinea flocculi</name>
    <dbReference type="NCBI Taxonomy" id="1678840"/>
    <lineage>
        <taxon>Bacteria</taxon>
        <taxon>Bacillati</taxon>
        <taxon>Chloroflexota</taxon>
        <taxon>Anaerolineae</taxon>
        <taxon>Anaerolineales</taxon>
        <taxon>Anaerolineaceae</taxon>
        <taxon>Flexilinea</taxon>
    </lineage>
</organism>
<dbReference type="HAMAP" id="MF_01499">
    <property type="entry name" value="DacA"/>
    <property type="match status" value="1"/>
</dbReference>
<keyword evidence="8 10" id="KW-1133">Transmembrane helix</keyword>
<evidence type="ECO:0000256" key="4">
    <source>
        <dbReference type="ARBA" id="ARBA00022692"/>
    </source>
</evidence>
<dbReference type="Gene3D" id="3.40.1700.10">
    <property type="entry name" value="DNA integrity scanning protein, DisA, N-terminal domain"/>
    <property type="match status" value="1"/>
</dbReference>
<dbReference type="InterPro" id="IPR014046">
    <property type="entry name" value="C-di-AMP_synthase"/>
</dbReference>
<dbReference type="PANTHER" id="PTHR34185:SF1">
    <property type="entry name" value="DIADENYLATE CYCLASE"/>
    <property type="match status" value="1"/>
</dbReference>
<evidence type="ECO:0000256" key="8">
    <source>
        <dbReference type="ARBA" id="ARBA00022989"/>
    </source>
</evidence>
<keyword evidence="9 10" id="KW-0472">Membrane</keyword>
<dbReference type="PATRIC" id="fig|1678840.3.peg.2051"/>
<evidence type="ECO:0000256" key="5">
    <source>
        <dbReference type="ARBA" id="ARBA00022695"/>
    </source>
</evidence>
<dbReference type="AlphaFoldDB" id="A0A0S7BSK1"/>
<feature type="domain" description="DAC" evidence="11">
    <location>
        <begin position="88"/>
        <end position="255"/>
    </location>
</feature>
<dbReference type="PROSITE" id="PS51794">
    <property type="entry name" value="DAC"/>
    <property type="match status" value="1"/>
</dbReference>
<keyword evidence="5 10" id="KW-0548">Nucleotidyltransferase</keyword>
<evidence type="ECO:0000256" key="2">
    <source>
        <dbReference type="ARBA" id="ARBA00022475"/>
    </source>
</evidence>
<dbReference type="InterPro" id="IPR050338">
    <property type="entry name" value="DisA"/>
</dbReference>
<dbReference type="Proteomes" id="UP000053370">
    <property type="component" value="Unassembled WGS sequence"/>
</dbReference>
<keyword evidence="13" id="KW-1185">Reference proteome</keyword>
<keyword evidence="4 10" id="KW-0812">Transmembrane</keyword>
<reference evidence="12" key="1">
    <citation type="journal article" date="2015" name="Genome Announc.">
        <title>Draft Genome Sequence of Anaerolineae Strain TC1, a Novel Isolate from a Methanogenic Wastewater Treatment System.</title>
        <authorList>
            <person name="Matsuura N."/>
            <person name="Tourlousse D.M."/>
            <person name="Sun L."/>
            <person name="Toyonaga M."/>
            <person name="Kuroda K."/>
            <person name="Ohashi A."/>
            <person name="Cruz R."/>
            <person name="Yamaguchi T."/>
            <person name="Sekiguchi Y."/>
        </authorList>
    </citation>
    <scope>NUCLEOTIDE SEQUENCE [LARGE SCALE GENOMIC DNA]</scope>
    <source>
        <strain evidence="12">TC1</strain>
    </source>
</reference>